<dbReference type="Gene3D" id="3.40.190.10">
    <property type="entry name" value="Periplasmic binding protein-like II"/>
    <property type="match status" value="2"/>
</dbReference>
<dbReference type="Pfam" id="PF00015">
    <property type="entry name" value="MCPsignal"/>
    <property type="match status" value="1"/>
</dbReference>
<feature type="domain" description="Methyl-accepting transducer" evidence="6">
    <location>
        <begin position="147"/>
        <end position="383"/>
    </location>
</feature>
<evidence type="ECO:0000256" key="5">
    <source>
        <dbReference type="SAM" id="MobiDB-lite"/>
    </source>
</evidence>
<gene>
    <name evidence="8" type="ORF">KU306_01930</name>
</gene>
<dbReference type="PROSITE" id="PS50885">
    <property type="entry name" value="HAMP"/>
    <property type="match status" value="1"/>
</dbReference>
<protein>
    <submittedName>
        <fullName evidence="8">Extracellular solute-binding protein</fullName>
    </submittedName>
</protein>
<feature type="compositionally biased region" description="Basic and acidic residues" evidence="5">
    <location>
        <begin position="35"/>
        <end position="79"/>
    </location>
</feature>
<dbReference type="PANTHER" id="PTHR32089">
    <property type="entry name" value="METHYL-ACCEPTING CHEMOTAXIS PROTEIN MCPB"/>
    <property type="match status" value="1"/>
</dbReference>
<dbReference type="InterPro" id="IPR006059">
    <property type="entry name" value="SBP"/>
</dbReference>
<dbReference type="RefSeq" id="WP_258302710.1">
    <property type="nucleotide sequence ID" value="NZ_CP078063.1"/>
</dbReference>
<dbReference type="CDD" id="cd14748">
    <property type="entry name" value="PBP2_UgpB"/>
    <property type="match status" value="1"/>
</dbReference>
<dbReference type="CDD" id="cd11386">
    <property type="entry name" value="MCP_signal"/>
    <property type="match status" value="1"/>
</dbReference>
<dbReference type="SMART" id="SM00283">
    <property type="entry name" value="MA"/>
    <property type="match status" value="1"/>
</dbReference>
<keyword evidence="4" id="KW-0175">Coiled coil</keyword>
<feature type="domain" description="HAMP" evidence="7">
    <location>
        <begin position="82"/>
        <end position="128"/>
    </location>
</feature>
<evidence type="ECO:0000313" key="9">
    <source>
        <dbReference type="Proteomes" id="UP001058330"/>
    </source>
</evidence>
<dbReference type="Proteomes" id="UP001058330">
    <property type="component" value="Chromosome"/>
</dbReference>
<dbReference type="EMBL" id="CP078063">
    <property type="protein sequence ID" value="UVE50679.1"/>
    <property type="molecule type" value="Genomic_DNA"/>
</dbReference>
<reference evidence="8" key="1">
    <citation type="submission" date="2021-07" db="EMBL/GenBank/DDBJ databases">
        <title>Studies on halocins as antimicrobial molecules from haloarchaea.</title>
        <authorList>
            <person name="Kumar S."/>
            <person name="Khare S.K."/>
        </authorList>
    </citation>
    <scope>NUCLEOTIDE SEQUENCE</scope>
    <source>
        <strain evidence="8">NCIM 5678</strain>
    </source>
</reference>
<accession>A0ABY5REU5</accession>
<keyword evidence="9" id="KW-1185">Reference proteome</keyword>
<dbReference type="InterPro" id="IPR003660">
    <property type="entry name" value="HAMP_dom"/>
</dbReference>
<evidence type="ECO:0000256" key="1">
    <source>
        <dbReference type="ARBA" id="ARBA00023224"/>
    </source>
</evidence>
<dbReference type="PROSITE" id="PS50111">
    <property type="entry name" value="CHEMOTAXIS_TRANSDUC_2"/>
    <property type="match status" value="1"/>
</dbReference>
<evidence type="ECO:0000256" key="3">
    <source>
        <dbReference type="PROSITE-ProRule" id="PRU00284"/>
    </source>
</evidence>
<proteinExistence type="inferred from homology"/>
<name>A0ABY5REU5_HALLR</name>
<dbReference type="InterPro" id="IPR004089">
    <property type="entry name" value="MCPsignal_dom"/>
</dbReference>
<dbReference type="GeneID" id="74527615"/>
<evidence type="ECO:0000256" key="2">
    <source>
        <dbReference type="ARBA" id="ARBA00029447"/>
    </source>
</evidence>
<sequence>MTDDRYLHRRVSSIRATVRAVLGAHATDDEQSTEDPARGDSEQSTEESARGDSSRKPRHDGGTVESPEARQRPDRDASLSHLDDFSDAIEQCIEGDLTVRVDVPDDPELARHAQLLNQLFDEWQTSMRNVDAFADQVASSTAIVSNAVGDSRGESRAVAESVDDIADGATRQSESVEEVADEMRNLSATIEEVAASADEIRQSTDEAVARGSEGKRAAEEAIRELDVISDQTSATVSRVRELDERIDEITGIAAKISDIAEQTNILALNASIEAARAGEAGEGFAVVAEEVKSLAEETQAATEDIETTIEAVRAQSDETVDDITDTNDRLEEGSETIQDALSALDGVVEDLEETNTSLHEISDATDSQAATSQEVVSQADEVGSISDETATLASDVAGSARRQTVSLSEAMTKINTLSEQADDLQASIDDYRLHSATESGQTVVQFWHGMTGDTALVLESLVDEFNATHDGVRVETAAKGSYRGTFDATMAAAQSGTPPTIAQLYEVGTQRALDSEAFTPVESVLPDTSLVSSLVPELANYYRQDGTLWSMPFNSSNPVLYYNADAFDRAGLDPDDPPETFDSVTKAAATVKTNTNAEYGATWANYSWFVEQWFAAAGACLFDADNGRNGTARTPHLDGEVARSVFGWWRDLEQNDLLYNPGVEARGAAREAFLDGRAAMLVDSSSSAMSIVQGAEERGFTTKVGKFPAPDSRAGVVVGGASLWVADEATDQQQAAAGEFITWLTQPEQQQQWHQHTGYFPVHRQTEQRLQDAGWFDERPGFEVAFEQLAESEDTPATRGARIGPFTTVRTIVSEGLSELFDGRDLDAVLEAMDDQITTRLREYESSSEH</sequence>
<evidence type="ECO:0000256" key="4">
    <source>
        <dbReference type="SAM" id="Coils"/>
    </source>
</evidence>
<evidence type="ECO:0000259" key="7">
    <source>
        <dbReference type="PROSITE" id="PS50885"/>
    </source>
</evidence>
<comment type="similarity">
    <text evidence="2">Belongs to the methyl-accepting chemotaxis (MCP) protein family.</text>
</comment>
<dbReference type="SUPFAM" id="SSF58104">
    <property type="entry name" value="Methyl-accepting chemotaxis protein (MCP) signaling domain"/>
    <property type="match status" value="1"/>
</dbReference>
<keyword evidence="1 3" id="KW-0807">Transducer</keyword>
<dbReference type="SUPFAM" id="SSF53850">
    <property type="entry name" value="Periplasmic binding protein-like II"/>
    <property type="match status" value="1"/>
</dbReference>
<feature type="coiled-coil region" evidence="4">
    <location>
        <begin position="407"/>
        <end position="434"/>
    </location>
</feature>
<dbReference type="Gene3D" id="1.10.287.950">
    <property type="entry name" value="Methyl-accepting chemotaxis protein"/>
    <property type="match status" value="1"/>
</dbReference>
<dbReference type="PANTHER" id="PTHR32089:SF112">
    <property type="entry name" value="LYSOZYME-LIKE PROTEIN-RELATED"/>
    <property type="match status" value="1"/>
</dbReference>
<dbReference type="Pfam" id="PF13416">
    <property type="entry name" value="SBP_bac_8"/>
    <property type="match status" value="1"/>
</dbReference>
<evidence type="ECO:0000259" key="6">
    <source>
        <dbReference type="PROSITE" id="PS50111"/>
    </source>
</evidence>
<evidence type="ECO:0000313" key="8">
    <source>
        <dbReference type="EMBL" id="UVE50679.1"/>
    </source>
</evidence>
<organism evidence="8 9">
    <name type="scientific">Haloferax larsenii</name>
    <dbReference type="NCBI Taxonomy" id="302484"/>
    <lineage>
        <taxon>Archaea</taxon>
        <taxon>Methanobacteriati</taxon>
        <taxon>Methanobacteriota</taxon>
        <taxon>Stenosarchaea group</taxon>
        <taxon>Halobacteria</taxon>
        <taxon>Halobacteriales</taxon>
        <taxon>Haloferacaceae</taxon>
        <taxon>Haloferax</taxon>
    </lineage>
</organism>
<feature type="region of interest" description="Disordered" evidence="5">
    <location>
        <begin position="22"/>
        <end position="79"/>
    </location>
</feature>